<name>A0A917QQT8_9NOCA</name>
<dbReference type="AlphaFoldDB" id="A0A917QQT8"/>
<dbReference type="RefSeq" id="WP_188830430.1">
    <property type="nucleotide sequence ID" value="NZ_BMMW01000004.1"/>
</dbReference>
<protein>
    <submittedName>
        <fullName evidence="1">Uncharacterized protein</fullName>
    </submittedName>
</protein>
<sequence>MSTERHITLVSEQSEFAEARNAEKAANAHQCAVAARTVAAHSQDADDCVSLLAMLGLDAAAGKQVGIERAAAAR</sequence>
<evidence type="ECO:0000313" key="2">
    <source>
        <dbReference type="Proteomes" id="UP000612956"/>
    </source>
</evidence>
<accession>A0A917QQT8</accession>
<dbReference type="EMBL" id="BMMW01000004">
    <property type="protein sequence ID" value="GGK62557.1"/>
    <property type="molecule type" value="Genomic_DNA"/>
</dbReference>
<proteinExistence type="predicted"/>
<reference evidence="1" key="1">
    <citation type="journal article" date="2014" name="Int. J. Syst. Evol. Microbiol.">
        <title>Complete genome sequence of Corynebacterium casei LMG S-19264T (=DSM 44701T), isolated from a smear-ripened cheese.</title>
        <authorList>
            <consortium name="US DOE Joint Genome Institute (JGI-PGF)"/>
            <person name="Walter F."/>
            <person name="Albersmeier A."/>
            <person name="Kalinowski J."/>
            <person name="Ruckert C."/>
        </authorList>
    </citation>
    <scope>NUCLEOTIDE SEQUENCE</scope>
    <source>
        <strain evidence="1">CGMCC 4.7278</strain>
    </source>
</reference>
<gene>
    <name evidence="1" type="ORF">GCM10011591_38460</name>
</gene>
<reference evidence="1" key="2">
    <citation type="submission" date="2020-09" db="EMBL/GenBank/DDBJ databases">
        <authorList>
            <person name="Sun Q."/>
            <person name="Zhou Y."/>
        </authorList>
    </citation>
    <scope>NUCLEOTIDE SEQUENCE</scope>
    <source>
        <strain evidence="1">CGMCC 4.7278</strain>
    </source>
</reference>
<comment type="caution">
    <text evidence="1">The sequence shown here is derived from an EMBL/GenBank/DDBJ whole genome shotgun (WGS) entry which is preliminary data.</text>
</comment>
<dbReference type="Proteomes" id="UP000612956">
    <property type="component" value="Unassembled WGS sequence"/>
</dbReference>
<keyword evidence="2" id="KW-1185">Reference proteome</keyword>
<organism evidence="1 2">
    <name type="scientific">Nocardia camponoti</name>
    <dbReference type="NCBI Taxonomy" id="1616106"/>
    <lineage>
        <taxon>Bacteria</taxon>
        <taxon>Bacillati</taxon>
        <taxon>Actinomycetota</taxon>
        <taxon>Actinomycetes</taxon>
        <taxon>Mycobacteriales</taxon>
        <taxon>Nocardiaceae</taxon>
        <taxon>Nocardia</taxon>
    </lineage>
</organism>
<evidence type="ECO:0000313" key="1">
    <source>
        <dbReference type="EMBL" id="GGK62557.1"/>
    </source>
</evidence>